<accession>A0A7X9RZF7</accession>
<dbReference type="RefSeq" id="WP_169659794.1">
    <property type="nucleotide sequence ID" value="NZ_JABANE010000105.1"/>
</dbReference>
<dbReference type="AlphaFoldDB" id="A0A7X9RZF7"/>
<feature type="chain" id="PRO_5031196617" evidence="1">
    <location>
        <begin position="18"/>
        <end position="306"/>
    </location>
</feature>
<keyword evidence="1" id="KW-0732">Signal</keyword>
<dbReference type="EMBL" id="JABANE010000105">
    <property type="protein sequence ID" value="NME71580.1"/>
    <property type="molecule type" value="Genomic_DNA"/>
</dbReference>
<dbReference type="Proteomes" id="UP000576082">
    <property type="component" value="Unassembled WGS sequence"/>
</dbReference>
<evidence type="ECO:0000256" key="1">
    <source>
        <dbReference type="SAM" id="SignalP"/>
    </source>
</evidence>
<name>A0A7X9RZF7_9BACT</name>
<sequence length="306" mass="36948">MTRILILCIFISTTCFAQDLLVESDTTEYYKLKGKYDLLSFNGIEWNFKNNVVRKTIYDSENFLKDYPKSLFYPLVMYTLSSLYKAVDSLEKSHSIDIELIETIDDYKLIEIRENLTIYFSDTSNRRFKTTYFEDKNDAKISTLEKLTKYFIMHKDYEKAYYYLEMLKSTDRTSTSTSTCFSIDDTYPDLSFEVYYHFNYYKECFKIIEDGILHKMIYEKIYMKEDSTFSERVVQYADVIKKIYSPEEIENGFLKQIKPTNYDYFYYEVDLFGRHYYDELYDKEFSELLGYKVDDEMEDKQLSIDF</sequence>
<gene>
    <name evidence="2" type="ORF">HHU12_26670</name>
</gene>
<comment type="caution">
    <text evidence="2">The sequence shown here is derived from an EMBL/GenBank/DDBJ whole genome shotgun (WGS) entry which is preliminary data.</text>
</comment>
<reference evidence="2 3" key="1">
    <citation type="submission" date="2020-04" db="EMBL/GenBank/DDBJ databases">
        <title>Flammeovirga sp. SR4, a novel species isolated from seawater.</title>
        <authorList>
            <person name="Wang X."/>
        </authorList>
    </citation>
    <scope>NUCLEOTIDE SEQUENCE [LARGE SCALE GENOMIC DNA]</scope>
    <source>
        <strain evidence="2 3">ATCC 23126</strain>
    </source>
</reference>
<organism evidence="2 3">
    <name type="scientific">Flammeovirga aprica JL-4</name>
    <dbReference type="NCBI Taxonomy" id="694437"/>
    <lineage>
        <taxon>Bacteria</taxon>
        <taxon>Pseudomonadati</taxon>
        <taxon>Bacteroidota</taxon>
        <taxon>Cytophagia</taxon>
        <taxon>Cytophagales</taxon>
        <taxon>Flammeovirgaceae</taxon>
        <taxon>Flammeovirga</taxon>
    </lineage>
</organism>
<keyword evidence="3" id="KW-1185">Reference proteome</keyword>
<proteinExistence type="predicted"/>
<protein>
    <submittedName>
        <fullName evidence="2">Uncharacterized protein</fullName>
    </submittedName>
</protein>
<evidence type="ECO:0000313" key="3">
    <source>
        <dbReference type="Proteomes" id="UP000576082"/>
    </source>
</evidence>
<evidence type="ECO:0000313" key="2">
    <source>
        <dbReference type="EMBL" id="NME71580.1"/>
    </source>
</evidence>
<feature type="signal peptide" evidence="1">
    <location>
        <begin position="1"/>
        <end position="17"/>
    </location>
</feature>